<keyword evidence="4" id="KW-0067">ATP-binding</keyword>
<evidence type="ECO:0000256" key="5">
    <source>
        <dbReference type="SAM" id="MobiDB-lite"/>
    </source>
</evidence>
<dbReference type="PANTHER" id="PTHR45674">
    <property type="entry name" value="DNA LIGASE 1/3 FAMILY MEMBER"/>
    <property type="match status" value="1"/>
</dbReference>
<dbReference type="Pfam" id="PF04675">
    <property type="entry name" value="DNA_ligase_A_N"/>
    <property type="match status" value="1"/>
</dbReference>
<dbReference type="GO" id="GO:0006310">
    <property type="term" value="P:DNA recombination"/>
    <property type="evidence" value="ECO:0007669"/>
    <property type="project" value="InterPro"/>
</dbReference>
<dbReference type="InterPro" id="IPR016059">
    <property type="entry name" value="DNA_ligase_ATP-dep_CS"/>
</dbReference>
<feature type="compositionally biased region" description="Basic and acidic residues" evidence="5">
    <location>
        <begin position="871"/>
        <end position="881"/>
    </location>
</feature>
<dbReference type="OrthoDB" id="7482721at2759"/>
<comment type="caution">
    <text evidence="7">The sequence shown here is derived from an EMBL/GenBank/DDBJ whole genome shotgun (WGS) entry which is preliminary data.</text>
</comment>
<keyword evidence="8" id="KW-1185">Reference proteome</keyword>
<feature type="compositionally biased region" description="Basic and acidic residues" evidence="5">
    <location>
        <begin position="946"/>
        <end position="955"/>
    </location>
</feature>
<dbReference type="InterPro" id="IPR050191">
    <property type="entry name" value="ATP-dep_DNA_ligase"/>
</dbReference>
<keyword evidence="3" id="KW-0547">Nucleotide-binding</keyword>
<keyword evidence="2" id="KW-0436">Ligase</keyword>
<dbReference type="Gene3D" id="1.10.3260.10">
    <property type="entry name" value="DNA ligase, ATP-dependent, N-terminal domain"/>
    <property type="match status" value="1"/>
</dbReference>
<name>A0A9P6TA21_9BASI</name>
<dbReference type="GO" id="GO:0005634">
    <property type="term" value="C:nucleus"/>
    <property type="evidence" value="ECO:0007669"/>
    <property type="project" value="TreeGrafter"/>
</dbReference>
<feature type="domain" description="ATP-dependent DNA ligase family profile" evidence="6">
    <location>
        <begin position="457"/>
        <end position="603"/>
    </location>
</feature>
<dbReference type="GO" id="GO:0003910">
    <property type="term" value="F:DNA ligase (ATP) activity"/>
    <property type="evidence" value="ECO:0007669"/>
    <property type="project" value="InterPro"/>
</dbReference>
<reference evidence="7" key="1">
    <citation type="submission" date="2013-11" db="EMBL/GenBank/DDBJ databases">
        <title>Genome sequence of the fusiform rust pathogen reveals effectors for host alternation and coevolution with pine.</title>
        <authorList>
            <consortium name="DOE Joint Genome Institute"/>
            <person name="Smith K."/>
            <person name="Pendleton A."/>
            <person name="Kubisiak T."/>
            <person name="Anderson C."/>
            <person name="Salamov A."/>
            <person name="Aerts A."/>
            <person name="Riley R."/>
            <person name="Clum A."/>
            <person name="Lindquist E."/>
            <person name="Ence D."/>
            <person name="Campbell M."/>
            <person name="Kronenberg Z."/>
            <person name="Feau N."/>
            <person name="Dhillon B."/>
            <person name="Hamelin R."/>
            <person name="Burleigh J."/>
            <person name="Smith J."/>
            <person name="Yandell M."/>
            <person name="Nelson C."/>
            <person name="Grigoriev I."/>
            <person name="Davis J."/>
        </authorList>
    </citation>
    <scope>NUCLEOTIDE SEQUENCE</scope>
    <source>
        <strain evidence="7">G11</strain>
    </source>
</reference>
<dbReference type="Gene3D" id="3.30.470.30">
    <property type="entry name" value="DNA ligase/mRNA capping enzyme"/>
    <property type="match status" value="1"/>
</dbReference>
<dbReference type="GO" id="GO:0006281">
    <property type="term" value="P:DNA repair"/>
    <property type="evidence" value="ECO:0007669"/>
    <property type="project" value="InterPro"/>
</dbReference>
<evidence type="ECO:0000256" key="2">
    <source>
        <dbReference type="ARBA" id="ARBA00022598"/>
    </source>
</evidence>
<comment type="similarity">
    <text evidence="1">Belongs to the ATP-dependent DNA ligase family.</text>
</comment>
<feature type="compositionally biased region" description="Low complexity" evidence="5">
    <location>
        <begin position="1099"/>
        <end position="1113"/>
    </location>
</feature>
<feature type="compositionally biased region" description="Basic residues" evidence="5">
    <location>
        <begin position="972"/>
        <end position="984"/>
    </location>
</feature>
<evidence type="ECO:0000313" key="7">
    <source>
        <dbReference type="EMBL" id="KAG0144175.1"/>
    </source>
</evidence>
<dbReference type="GO" id="GO:0003677">
    <property type="term" value="F:DNA binding"/>
    <property type="evidence" value="ECO:0007669"/>
    <property type="project" value="InterPro"/>
</dbReference>
<dbReference type="InterPro" id="IPR012310">
    <property type="entry name" value="DNA_ligase_ATP-dep_cent"/>
</dbReference>
<gene>
    <name evidence="7" type="ORF">CROQUDRAFT_134532</name>
</gene>
<dbReference type="Pfam" id="PF01068">
    <property type="entry name" value="DNA_ligase_A_M"/>
    <property type="match status" value="1"/>
</dbReference>
<dbReference type="GO" id="GO:0005739">
    <property type="term" value="C:mitochondrion"/>
    <property type="evidence" value="ECO:0007669"/>
    <property type="project" value="TreeGrafter"/>
</dbReference>
<feature type="compositionally biased region" description="Polar residues" evidence="5">
    <location>
        <begin position="1225"/>
        <end position="1234"/>
    </location>
</feature>
<evidence type="ECO:0000256" key="3">
    <source>
        <dbReference type="ARBA" id="ARBA00022741"/>
    </source>
</evidence>
<dbReference type="EMBL" id="MU167301">
    <property type="protein sequence ID" value="KAG0144175.1"/>
    <property type="molecule type" value="Genomic_DNA"/>
</dbReference>
<dbReference type="Gene3D" id="2.40.50.140">
    <property type="entry name" value="Nucleic acid-binding proteins"/>
    <property type="match status" value="1"/>
</dbReference>
<dbReference type="PROSITE" id="PS00697">
    <property type="entry name" value="DNA_LIGASE_A1"/>
    <property type="match status" value="1"/>
</dbReference>
<feature type="compositionally biased region" description="Basic and acidic residues" evidence="5">
    <location>
        <begin position="1245"/>
        <end position="1255"/>
    </location>
</feature>
<sequence length="1410" mass="156887">MSGEQSKIPFATFVDYLEAVASIPPRRGSKARSPQNKPAIIFQSWVDHLPWPVPPKTGAIIFRLLFPDQDVRRTYNMQEKTLARHIAGIYLVTNKPGTLGEKLLLWDQTSPDNNGVEIGTDGCLGLEVAKICAARFGGDTRSLTLCDVDRLLDELAANSAWSNLGDVTSTKPARKPLPVLKELFETLSPRQAAFMTQIILKDLRPMLYPIPSMSTYKALLNYNSAAYDELSPHLMMKVWHWAMPQIYRAKADMDCVANLVEQIPRDRNSVPDQANLTQQVRNLAQLEIGIPVNIPKAVKASGSCFSQAISKLSGEVWAEIKYDGERMQIHVDMTKPKDQQIQIFSKSHRNSTKERIKTVVPIRAALGLDSESPTKLSIDHPRPRDKTLIISGIFEAEMVAWDMSRGHVDEFWRISELKNKPWQSIRRLDNETQRYVETFTQDFSESLLEGMNTQQLQNTYSRHLAVCFFDVLALNGESQIDSPYTKRREIIEKAIHVIPHYSMLVESKKISHVDQSPGRDALIKYYAEIITERHEGLMLKTALSKYNDWRPEHRWYKAKKDYIQGCGDTADYAIIGASWDRDRARELGVSTATYTAWYVGLCKNTSEVRSRRAKPLFEIVFTALSYGLTRAELDRVNFKAKEIGGLPHGSKKIAELEFEYVLAGGMSPPGIIFNKPLVFELMGSGFTKKSRNHEFELRWPRITKFYDHDERDWESAIDVQEQNKMARLATEAELLRINDRIHWGTEWRSETGYEAELHGWIEKLQADKSARNKAGPNTRRTTKLFTTWPEELAIPTTSAQPTVKNPASPMIKDPDLTRTTPTKRGAIENSSTDRSSRSRISHGILDRRSLSPVQRKSQHIPVTALSPPSHAPKDVDQRLSTEKSPASSNRLGKQRLIEPENNSNTPQRQILKRPLPDSLSKESAPKIKSSRLEPPLPSKAPSIQSRETELPERSGHLTIAKAQKPESPPVKKNSKSPTRSRVHKQNQTDSDTSTESGPPPLTSLYKPRNLPPPRPVAVTIRKGQKPMKHAPAVPVTIDLTRSEAATRNAGVGGPQSKSLRRSLRATASKSSLNQNAAEPSTAGENTTNPIGSSKIAAGAVASVSSKPVDVPKSCDPIGASGSNPQKPGELSHGPVPVSNSTHLAVPPVSRRATGSTRRASTATSGAPSHTGSSVSRPSSTQMPIVPVSASSRPDLPVPSILVEDTDSTSPGPALASSRPTRLVPSASNDDTTSSGPPPAPNPPNHSDHFSSRAEPEGASDAFSSMVKAPWLRKSNVQWCMVGHTEDYGISGTRHESLAELLRAFEIPRRRYYSTSQPATLSFIFVERPTDEIMLRIKRQICLRALSDPNVAHVAYDARALEVKEGNEETWKQYELFTFDSFDDAYALQQAEEMRRARGQDASRRDSVPET</sequence>
<dbReference type="PROSITE" id="PS50160">
    <property type="entry name" value="DNA_LIGASE_A3"/>
    <property type="match status" value="1"/>
</dbReference>
<feature type="compositionally biased region" description="Polar residues" evidence="5">
    <location>
        <begin position="985"/>
        <end position="996"/>
    </location>
</feature>
<feature type="compositionally biased region" description="Low complexity" evidence="5">
    <location>
        <begin position="1149"/>
        <end position="1166"/>
    </location>
</feature>
<evidence type="ECO:0000259" key="6">
    <source>
        <dbReference type="PROSITE" id="PS50160"/>
    </source>
</evidence>
<protein>
    <recommendedName>
        <fullName evidence="6">ATP-dependent DNA ligase family profile domain-containing protein</fullName>
    </recommendedName>
</protein>
<feature type="compositionally biased region" description="Polar residues" evidence="5">
    <location>
        <begin position="1065"/>
        <end position="1091"/>
    </location>
</feature>
<dbReference type="InterPro" id="IPR012308">
    <property type="entry name" value="DNA_ligase_ATP-dep_N"/>
</dbReference>
<dbReference type="GO" id="GO:0005524">
    <property type="term" value="F:ATP binding"/>
    <property type="evidence" value="ECO:0007669"/>
    <property type="project" value="UniProtKB-KW"/>
</dbReference>
<feature type="compositionally biased region" description="Polar residues" evidence="5">
    <location>
        <begin position="795"/>
        <end position="805"/>
    </location>
</feature>
<dbReference type="SUPFAM" id="SSF56091">
    <property type="entry name" value="DNA ligase/mRNA capping enzyme, catalytic domain"/>
    <property type="match status" value="1"/>
</dbReference>
<dbReference type="Proteomes" id="UP000886653">
    <property type="component" value="Unassembled WGS sequence"/>
</dbReference>
<feature type="compositionally biased region" description="Polar residues" evidence="5">
    <location>
        <begin position="1167"/>
        <end position="1182"/>
    </location>
</feature>
<dbReference type="GO" id="GO:1903461">
    <property type="term" value="P:Okazaki fragment processing involved in mitotic DNA replication"/>
    <property type="evidence" value="ECO:0007669"/>
    <property type="project" value="TreeGrafter"/>
</dbReference>
<dbReference type="InterPro" id="IPR012340">
    <property type="entry name" value="NA-bd_OB-fold"/>
</dbReference>
<evidence type="ECO:0000313" key="8">
    <source>
        <dbReference type="Proteomes" id="UP000886653"/>
    </source>
</evidence>
<dbReference type="InterPro" id="IPR036599">
    <property type="entry name" value="DNA_ligase_N_sf"/>
</dbReference>
<feature type="region of interest" description="Disordered" evidence="5">
    <location>
        <begin position="795"/>
        <end position="1261"/>
    </location>
</feature>
<evidence type="ECO:0000256" key="1">
    <source>
        <dbReference type="ARBA" id="ARBA00007572"/>
    </source>
</evidence>
<accession>A0A9P6TA21</accession>
<organism evidence="7 8">
    <name type="scientific">Cronartium quercuum f. sp. fusiforme G11</name>
    <dbReference type="NCBI Taxonomy" id="708437"/>
    <lineage>
        <taxon>Eukaryota</taxon>
        <taxon>Fungi</taxon>
        <taxon>Dikarya</taxon>
        <taxon>Basidiomycota</taxon>
        <taxon>Pucciniomycotina</taxon>
        <taxon>Pucciniomycetes</taxon>
        <taxon>Pucciniales</taxon>
        <taxon>Coleosporiaceae</taxon>
        <taxon>Cronartium</taxon>
    </lineage>
</organism>
<proteinExistence type="inferred from homology"/>
<evidence type="ECO:0000256" key="4">
    <source>
        <dbReference type="ARBA" id="ARBA00022840"/>
    </source>
</evidence>
<dbReference type="PANTHER" id="PTHR45674:SF12">
    <property type="entry name" value="ATP DEPENDENT DNA LIGASE DOMAIN-CONTAINING PROTEIN"/>
    <property type="match status" value="1"/>
</dbReference>
<feature type="compositionally biased region" description="Polar residues" evidence="5">
    <location>
        <begin position="882"/>
        <end position="891"/>
    </location>
</feature>